<proteinExistence type="predicted"/>
<protein>
    <submittedName>
        <fullName evidence="2">Uncharacterized protein</fullName>
    </submittedName>
</protein>
<reference evidence="2" key="1">
    <citation type="journal article" date="2021" name="Proc. Natl. Acad. Sci. U.S.A.">
        <title>A Catalog of Tens of Thousands of Viruses from Human Metagenomes Reveals Hidden Associations with Chronic Diseases.</title>
        <authorList>
            <person name="Tisza M.J."/>
            <person name="Buck C.B."/>
        </authorList>
    </citation>
    <scope>NUCLEOTIDE SEQUENCE</scope>
    <source>
        <strain evidence="2">CtEfN2</strain>
    </source>
</reference>
<accession>A0A8S5RM96</accession>
<feature type="region of interest" description="Disordered" evidence="1">
    <location>
        <begin position="1"/>
        <end position="45"/>
    </location>
</feature>
<organism evidence="2">
    <name type="scientific">virus sp. ctEfN2</name>
    <dbReference type="NCBI Taxonomy" id="2825810"/>
    <lineage>
        <taxon>Viruses</taxon>
    </lineage>
</organism>
<sequence length="45" mass="5349">MGTISRESAKRRNKETSRQKRRRSKISDITRRKNTTGKDELNVMK</sequence>
<dbReference type="EMBL" id="BK059123">
    <property type="protein sequence ID" value="DAE32496.1"/>
    <property type="molecule type" value="Genomic_DNA"/>
</dbReference>
<name>A0A8S5RM96_9VIRU</name>
<feature type="compositionally biased region" description="Basic and acidic residues" evidence="1">
    <location>
        <begin position="7"/>
        <end position="18"/>
    </location>
</feature>
<evidence type="ECO:0000256" key="1">
    <source>
        <dbReference type="SAM" id="MobiDB-lite"/>
    </source>
</evidence>
<feature type="compositionally biased region" description="Basic and acidic residues" evidence="1">
    <location>
        <begin position="25"/>
        <end position="45"/>
    </location>
</feature>
<evidence type="ECO:0000313" key="2">
    <source>
        <dbReference type="EMBL" id="DAE32496.1"/>
    </source>
</evidence>